<keyword evidence="3" id="KW-1185">Reference proteome</keyword>
<evidence type="ECO:0000256" key="1">
    <source>
        <dbReference type="SAM" id="SignalP"/>
    </source>
</evidence>
<feature type="chain" id="PRO_5026765613" description="LPP20 lipoprotein" evidence="1">
    <location>
        <begin position="26"/>
        <end position="453"/>
    </location>
</feature>
<evidence type="ECO:0000313" key="2">
    <source>
        <dbReference type="EMBL" id="KAB2817099.1"/>
    </source>
</evidence>
<accession>A0A6L3ZHI5</accession>
<gene>
    <name evidence="2" type="ORF">F8C82_01495</name>
</gene>
<evidence type="ECO:0008006" key="4">
    <source>
        <dbReference type="Google" id="ProtNLM"/>
    </source>
</evidence>
<protein>
    <recommendedName>
        <fullName evidence="4">LPP20 lipoprotein</fullName>
    </recommendedName>
</protein>
<name>A0A6L3ZHI5_9FLAO</name>
<dbReference type="OrthoDB" id="1117094at2"/>
<comment type="caution">
    <text evidence="2">The sequence shown here is derived from an EMBL/GenBank/DDBJ whole genome shotgun (WGS) entry which is preliminary data.</text>
</comment>
<dbReference type="PROSITE" id="PS51257">
    <property type="entry name" value="PROKAR_LIPOPROTEIN"/>
    <property type="match status" value="1"/>
</dbReference>
<sequence length="453" mass="51467">MPLSIKSFALTALTLLLFASCGSKKEISNGQPKPEWVQSKPIDPFYYIGIGVSPIQADGSHLQRAKSNALSDLSSEISVEISATSLLYQMEQNQRFREEFRAQTELNSLETVDGYELVGSYEADGYYWIQYRLDKASYASQRAARKQTAVDRAKSYYDLALESRKAHKIQESLTHTLTALAELKLYLNEPISANGVDGDFGIRLYTFVNELVSEIQIKPMMERVTIVRYDAQAEQSWFFETTTKDGSPLENIPVYLYYTGGFLRENQVRSDALGRIFTSLPKAETNAEHERLEADINFVAIAESATRDPLLRMLLTRQFGDRAEIKVDVRAPAVYMESDERIESNPLPNPPIEQSLRSFLLSNQFTTTPYKEHADLWIEIHAVATAYGTRDQMHLSRLSGEIVVKDKTGRLLRSFPLSSFQGVQLSEQLAGQDAYRRAIRELEDHEFRKLLIQ</sequence>
<dbReference type="Proteomes" id="UP000484164">
    <property type="component" value="Unassembled WGS sequence"/>
</dbReference>
<proteinExistence type="predicted"/>
<feature type="signal peptide" evidence="1">
    <location>
        <begin position="1"/>
        <end position="25"/>
    </location>
</feature>
<organism evidence="2 3">
    <name type="scientific">Phaeocystidibacter marisrubri</name>
    <dbReference type="NCBI Taxonomy" id="1577780"/>
    <lineage>
        <taxon>Bacteria</taxon>
        <taxon>Pseudomonadati</taxon>
        <taxon>Bacteroidota</taxon>
        <taxon>Flavobacteriia</taxon>
        <taxon>Flavobacteriales</taxon>
        <taxon>Phaeocystidibacteraceae</taxon>
        <taxon>Phaeocystidibacter</taxon>
    </lineage>
</organism>
<keyword evidence="1" id="KW-0732">Signal</keyword>
<evidence type="ECO:0000313" key="3">
    <source>
        <dbReference type="Proteomes" id="UP000484164"/>
    </source>
</evidence>
<dbReference type="Gene3D" id="3.10.28.20">
    <property type="entry name" value="Acetamidase/Formamidase-like domains"/>
    <property type="match status" value="1"/>
</dbReference>
<dbReference type="RefSeq" id="WP_151691670.1">
    <property type="nucleotide sequence ID" value="NZ_BMGX01000002.1"/>
</dbReference>
<dbReference type="AlphaFoldDB" id="A0A6L3ZHI5"/>
<reference evidence="2 3" key="1">
    <citation type="submission" date="2019-10" db="EMBL/GenBank/DDBJ databases">
        <title>Genome sequence of Phaeocystidibacter marisrubri JCM30614 (type strain).</title>
        <authorList>
            <person name="Bowman J.P."/>
        </authorList>
    </citation>
    <scope>NUCLEOTIDE SEQUENCE [LARGE SCALE GENOMIC DNA]</scope>
    <source>
        <strain evidence="2 3">JCM 30614</strain>
    </source>
</reference>
<dbReference type="EMBL" id="WBVQ01000001">
    <property type="protein sequence ID" value="KAB2817099.1"/>
    <property type="molecule type" value="Genomic_DNA"/>
</dbReference>